<gene>
    <name evidence="2" type="ORF">N5J77_06670</name>
</gene>
<evidence type="ECO:0000313" key="2">
    <source>
        <dbReference type="EMBL" id="MDH2130802.1"/>
    </source>
</evidence>
<evidence type="ECO:0000313" key="3">
    <source>
        <dbReference type="Proteomes" id="UP001162318"/>
    </source>
</evidence>
<proteinExistence type="predicted"/>
<dbReference type="Proteomes" id="UP001162318">
    <property type="component" value="Unassembled WGS sequence"/>
</dbReference>
<dbReference type="AlphaFoldDB" id="A0AA42WV79"/>
<sequence length="60" mass="6535">FAMSQKKRRTPDMRGAAGTQCPTAHHVHGQRPETAQKEDKFALKPLAETACMSALLVSTP</sequence>
<name>A0AA42WV79_SPHYA</name>
<protein>
    <submittedName>
        <fullName evidence="2">Uncharacterized protein</fullName>
    </submittedName>
</protein>
<dbReference type="RefSeq" id="WP_279776163.1">
    <property type="nucleotide sequence ID" value="NZ_JAOCKX010000007.1"/>
</dbReference>
<organism evidence="2 3">
    <name type="scientific">Sphingobium yanoikuyae</name>
    <name type="common">Sphingomonas yanoikuyae</name>
    <dbReference type="NCBI Taxonomy" id="13690"/>
    <lineage>
        <taxon>Bacteria</taxon>
        <taxon>Pseudomonadati</taxon>
        <taxon>Pseudomonadota</taxon>
        <taxon>Alphaproteobacteria</taxon>
        <taxon>Sphingomonadales</taxon>
        <taxon>Sphingomonadaceae</taxon>
        <taxon>Sphingobium</taxon>
    </lineage>
</organism>
<feature type="non-terminal residue" evidence="2">
    <location>
        <position position="1"/>
    </location>
</feature>
<comment type="caution">
    <text evidence="2">The sequence shown here is derived from an EMBL/GenBank/DDBJ whole genome shotgun (WGS) entry which is preliminary data.</text>
</comment>
<accession>A0AA42WV79</accession>
<feature type="region of interest" description="Disordered" evidence="1">
    <location>
        <begin position="1"/>
        <end position="36"/>
    </location>
</feature>
<dbReference type="EMBL" id="JAOCKX010000007">
    <property type="protein sequence ID" value="MDH2130802.1"/>
    <property type="molecule type" value="Genomic_DNA"/>
</dbReference>
<evidence type="ECO:0000256" key="1">
    <source>
        <dbReference type="SAM" id="MobiDB-lite"/>
    </source>
</evidence>
<reference evidence="2" key="1">
    <citation type="submission" date="2022-09" db="EMBL/GenBank/DDBJ databases">
        <title>Intensive care unit water sources are persistently colonized with multi-drug resistant bacteria and are the site of extensive horizontal gene transfer of antibiotic resistance genes.</title>
        <authorList>
            <person name="Diorio-Toth L."/>
        </authorList>
    </citation>
    <scope>NUCLEOTIDE SEQUENCE</scope>
    <source>
        <strain evidence="2">GD03659</strain>
    </source>
</reference>